<organism evidence="8 9">
    <name type="scientific">Candidatus Magnetoglobus multicellularis str. Araruama</name>
    <dbReference type="NCBI Taxonomy" id="890399"/>
    <lineage>
        <taxon>Bacteria</taxon>
        <taxon>Pseudomonadati</taxon>
        <taxon>Thermodesulfobacteriota</taxon>
        <taxon>Desulfobacteria</taxon>
        <taxon>Desulfobacterales</taxon>
        <taxon>Desulfobacteraceae</taxon>
        <taxon>Candidatus Magnetoglobus</taxon>
    </lineage>
</organism>
<keyword evidence="4" id="KW-0233">DNA recombination</keyword>
<dbReference type="InterPro" id="IPR002104">
    <property type="entry name" value="Integrase_catalytic"/>
</dbReference>
<dbReference type="Gene3D" id="1.10.443.10">
    <property type="entry name" value="Intergrase catalytic core"/>
    <property type="match status" value="1"/>
</dbReference>
<sequence>MATKLTINQLVDDVLSELERLNYSYNSLCGFRSFYKRVLDFANERKELYFSEQLGREFLKEKYNCTINYYQESMTNKFKAPIRKIRILGDYQLHGVIIRRIVKKPGYIKPPQFEKVLLAYEKECERNDYSKRGLRTRLQRLFFFIDYLDARNVQDVNDITSDMISDYVKTIYPHHEKSISSILATLRGFLKFLYLNQYINEDLSLKVPKQKKYYYPSVPSVWNKEDVVRMLESVDRGNPAEKRDYAILLLVARLGIRVGDIKSLCLSDLNWRSKTIEIRQNKTKNTVVYPILKDIGWALIDYLKNARPITNSPFVFIRMNAPYEPFSKDANLYHIITKYTRRSGIIIPRGKRNGLHSLRHTLASTLLEDGTPLPLISEILGHINSKTTGIYMQTGIENLRSCAVDPEEVFKND</sequence>
<feature type="domain" description="Tyr recombinase" evidence="6">
    <location>
        <begin position="217"/>
        <end position="404"/>
    </location>
</feature>
<dbReference type="AlphaFoldDB" id="A0A1V1P7F3"/>
<dbReference type="Pfam" id="PF00589">
    <property type="entry name" value="Phage_integrase"/>
    <property type="match status" value="1"/>
</dbReference>
<name>A0A1V1P7F3_9BACT</name>
<feature type="domain" description="Core-binding (CB)" evidence="7">
    <location>
        <begin position="111"/>
        <end position="194"/>
    </location>
</feature>
<dbReference type="PROSITE" id="PS51900">
    <property type="entry name" value="CB"/>
    <property type="match status" value="1"/>
</dbReference>
<dbReference type="InterPro" id="IPR044068">
    <property type="entry name" value="CB"/>
</dbReference>
<dbReference type="InterPro" id="IPR011010">
    <property type="entry name" value="DNA_brk_join_enz"/>
</dbReference>
<dbReference type="InterPro" id="IPR013762">
    <property type="entry name" value="Integrase-like_cat_sf"/>
</dbReference>
<evidence type="ECO:0000256" key="1">
    <source>
        <dbReference type="ARBA" id="ARBA00022829"/>
    </source>
</evidence>
<evidence type="ECO:0000256" key="5">
    <source>
        <dbReference type="PROSITE-ProRule" id="PRU01248"/>
    </source>
</evidence>
<evidence type="ECO:0000256" key="3">
    <source>
        <dbReference type="ARBA" id="ARBA00023125"/>
    </source>
</evidence>
<comment type="caution">
    <text evidence="8">The sequence shown here is derived from an EMBL/GenBank/DDBJ whole genome shotgun (WGS) entry which is preliminary data.</text>
</comment>
<dbReference type="InterPro" id="IPR010998">
    <property type="entry name" value="Integrase_recombinase_N"/>
</dbReference>
<evidence type="ECO:0000313" key="9">
    <source>
        <dbReference type="Proteomes" id="UP000189670"/>
    </source>
</evidence>
<dbReference type="GO" id="GO:0015074">
    <property type="term" value="P:DNA integration"/>
    <property type="evidence" value="ECO:0007669"/>
    <property type="project" value="UniProtKB-KW"/>
</dbReference>
<evidence type="ECO:0000256" key="4">
    <source>
        <dbReference type="ARBA" id="ARBA00023172"/>
    </source>
</evidence>
<dbReference type="Gene3D" id="1.10.150.130">
    <property type="match status" value="1"/>
</dbReference>
<accession>A0A1V1P7F3</accession>
<evidence type="ECO:0000259" key="7">
    <source>
        <dbReference type="PROSITE" id="PS51900"/>
    </source>
</evidence>
<dbReference type="PANTHER" id="PTHR30349">
    <property type="entry name" value="PHAGE INTEGRASE-RELATED"/>
    <property type="match status" value="1"/>
</dbReference>
<keyword evidence="1" id="KW-0159">Chromosome partition</keyword>
<dbReference type="PROSITE" id="PS51898">
    <property type="entry name" value="TYR_RECOMBINASE"/>
    <property type="match status" value="1"/>
</dbReference>
<keyword evidence="3 5" id="KW-0238">DNA-binding</keyword>
<dbReference type="Pfam" id="PF02899">
    <property type="entry name" value="Phage_int_SAM_1"/>
    <property type="match status" value="1"/>
</dbReference>
<dbReference type="Proteomes" id="UP000189670">
    <property type="component" value="Unassembled WGS sequence"/>
</dbReference>
<evidence type="ECO:0000313" key="8">
    <source>
        <dbReference type="EMBL" id="ETR70822.1"/>
    </source>
</evidence>
<dbReference type="GO" id="GO:0006310">
    <property type="term" value="P:DNA recombination"/>
    <property type="evidence" value="ECO:0007669"/>
    <property type="project" value="UniProtKB-KW"/>
</dbReference>
<gene>
    <name evidence="8" type="ORF">OMM_02958</name>
</gene>
<reference evidence="9" key="1">
    <citation type="submission" date="2012-11" db="EMBL/GenBank/DDBJ databases">
        <authorList>
            <person name="Lucero-Rivera Y.E."/>
            <person name="Tovar-Ramirez D."/>
        </authorList>
    </citation>
    <scope>NUCLEOTIDE SEQUENCE [LARGE SCALE GENOMIC DNA]</scope>
    <source>
        <strain evidence="9">Araruama</strain>
    </source>
</reference>
<keyword evidence="2" id="KW-0229">DNA integration</keyword>
<dbReference type="GO" id="GO:0003677">
    <property type="term" value="F:DNA binding"/>
    <property type="evidence" value="ECO:0007669"/>
    <property type="project" value="UniProtKB-UniRule"/>
</dbReference>
<dbReference type="CDD" id="cd01188">
    <property type="entry name" value="INT_RitA_C_like"/>
    <property type="match status" value="1"/>
</dbReference>
<dbReference type="InterPro" id="IPR050090">
    <property type="entry name" value="Tyrosine_recombinase_XerCD"/>
</dbReference>
<proteinExistence type="predicted"/>
<dbReference type="EMBL" id="ATBP01000364">
    <property type="protein sequence ID" value="ETR70822.1"/>
    <property type="molecule type" value="Genomic_DNA"/>
</dbReference>
<dbReference type="GO" id="GO:0007059">
    <property type="term" value="P:chromosome segregation"/>
    <property type="evidence" value="ECO:0007669"/>
    <property type="project" value="UniProtKB-KW"/>
</dbReference>
<evidence type="ECO:0000259" key="6">
    <source>
        <dbReference type="PROSITE" id="PS51898"/>
    </source>
</evidence>
<dbReference type="PANTHER" id="PTHR30349:SF81">
    <property type="entry name" value="TYROSINE RECOMBINASE XERC"/>
    <property type="match status" value="1"/>
</dbReference>
<dbReference type="InterPro" id="IPR004107">
    <property type="entry name" value="Integrase_SAM-like_N"/>
</dbReference>
<protein>
    <submittedName>
        <fullName evidence="8">Integrase family protein</fullName>
    </submittedName>
</protein>
<evidence type="ECO:0000256" key="2">
    <source>
        <dbReference type="ARBA" id="ARBA00022908"/>
    </source>
</evidence>
<dbReference type="SUPFAM" id="SSF56349">
    <property type="entry name" value="DNA breaking-rejoining enzymes"/>
    <property type="match status" value="1"/>
</dbReference>